<dbReference type="SUPFAM" id="SSF69304">
    <property type="entry name" value="Tricorn protease N-terminal domain"/>
    <property type="match status" value="1"/>
</dbReference>
<dbReference type="eggNOG" id="ENOG502SIKK">
    <property type="taxonomic scope" value="Eukaryota"/>
</dbReference>
<protein>
    <recommendedName>
        <fullName evidence="1">Amidohydrolase-related domain-containing protein</fullName>
    </recommendedName>
</protein>
<accession>D8QHN5</accession>
<evidence type="ECO:0000259" key="1">
    <source>
        <dbReference type="Pfam" id="PF01979"/>
    </source>
</evidence>
<dbReference type="OMA" id="HAGINAV"/>
<dbReference type="InterPro" id="IPR011042">
    <property type="entry name" value="6-blade_b-propeller_TolB-like"/>
</dbReference>
<feature type="domain" description="Amidohydrolase-related" evidence="1">
    <location>
        <begin position="1135"/>
        <end position="1211"/>
    </location>
</feature>
<name>D8QHN5_SCHCM</name>
<dbReference type="KEGG" id="scm:SCHCO_02554832"/>
<dbReference type="PANTHER" id="PTHR43135">
    <property type="entry name" value="ALPHA-D-RIBOSE 1-METHYLPHOSPHONATE 5-TRIPHOSPHATE DIPHOSPHATASE"/>
    <property type="match status" value="1"/>
</dbReference>
<dbReference type="Gene3D" id="2.120.10.30">
    <property type="entry name" value="TolB, C-terminal domain"/>
    <property type="match status" value="2"/>
</dbReference>
<organism evidence="3">
    <name type="scientific">Schizophyllum commune (strain H4-8 / FGSC 9210)</name>
    <name type="common">Split gill fungus</name>
    <dbReference type="NCBI Taxonomy" id="578458"/>
    <lineage>
        <taxon>Eukaryota</taxon>
        <taxon>Fungi</taxon>
        <taxon>Dikarya</taxon>
        <taxon>Basidiomycota</taxon>
        <taxon>Agaricomycotina</taxon>
        <taxon>Agaricomycetes</taxon>
        <taxon>Agaricomycetidae</taxon>
        <taxon>Agaricales</taxon>
        <taxon>Schizophyllaceae</taxon>
        <taxon>Schizophyllum</taxon>
    </lineage>
</organism>
<dbReference type="PANTHER" id="PTHR43135:SF3">
    <property type="entry name" value="ALPHA-D-RIBOSE 1-METHYLPHOSPHONATE 5-TRIPHOSPHATE DIPHOSPHATASE"/>
    <property type="match status" value="1"/>
</dbReference>
<proteinExistence type="predicted"/>
<dbReference type="InterPro" id="IPR011059">
    <property type="entry name" value="Metal-dep_hydrolase_composite"/>
</dbReference>
<reference evidence="2 3" key="1">
    <citation type="journal article" date="2010" name="Nat. Biotechnol.">
        <title>Genome sequence of the model mushroom Schizophyllum commune.</title>
        <authorList>
            <person name="Ohm R.A."/>
            <person name="de Jong J.F."/>
            <person name="Lugones L.G."/>
            <person name="Aerts A."/>
            <person name="Kothe E."/>
            <person name="Stajich J.E."/>
            <person name="de Vries R.P."/>
            <person name="Record E."/>
            <person name="Levasseur A."/>
            <person name="Baker S.E."/>
            <person name="Bartholomew K.A."/>
            <person name="Coutinho P.M."/>
            <person name="Erdmann S."/>
            <person name="Fowler T.J."/>
            <person name="Gathman A.C."/>
            <person name="Lombard V."/>
            <person name="Henrissat B."/>
            <person name="Knabe N."/>
            <person name="Kuees U."/>
            <person name="Lilly W.W."/>
            <person name="Lindquist E."/>
            <person name="Lucas S."/>
            <person name="Magnuson J.K."/>
            <person name="Piumi F."/>
            <person name="Raudaskoski M."/>
            <person name="Salamov A."/>
            <person name="Schmutz J."/>
            <person name="Schwarze F.W.M.R."/>
            <person name="vanKuyk P.A."/>
            <person name="Horton J.S."/>
            <person name="Grigoriev I.V."/>
            <person name="Woesten H.A.B."/>
        </authorList>
    </citation>
    <scope>NUCLEOTIDE SEQUENCE [LARGE SCALE GENOMIC DNA]</scope>
    <source>
        <strain evidence="3">H4-8 / FGSC 9210</strain>
    </source>
</reference>
<dbReference type="InterPro" id="IPR006680">
    <property type="entry name" value="Amidohydro-rel"/>
</dbReference>
<dbReference type="SUPFAM" id="SSF51556">
    <property type="entry name" value="Metallo-dependent hydrolases"/>
    <property type="match status" value="1"/>
</dbReference>
<dbReference type="SUPFAM" id="SSF82171">
    <property type="entry name" value="DPP6 N-terminal domain-like"/>
    <property type="match status" value="1"/>
</dbReference>
<dbReference type="Pfam" id="PF07676">
    <property type="entry name" value="PD40"/>
    <property type="match status" value="1"/>
</dbReference>
<sequence length="1262" mass="138598">MKGTAPVAPARARHRYAQLVALALLSAASTALFWTFSTSVNPPEHASDSPVASDPARDWKDDVWPLREQTPWDISTDFPYPRRFEADVTEGTWLRLDVHPVSGEIVFDILGDIYCISADDKEVPARARPILLGVPKEADAHFSPDGTRLAFRSDAGLGLDNIWVMPWRGLAEALATRDSDEALLAAGTPETTERRQRRLLREGRLDAVRVTNETYRFVTDPRWHPSGERIIATKWFTGSITIPGGEGWIYPTPPDLPSSWAVSSGAGDRTVIRELPRGWKTEEYPDVNLGPEQLLWWGEDAIIYSKSTQLKGRYEYGQDVHKGVYEIFAYNLTTDTTVKLVDALPGGASRPELSRDQRTLAFVRRIRDKQALYLLDLATGTLHHIWDGLSHDLQLVGGIAGTYPSFAFTPNDDAIIIWAAGHIWRVPLSVNAAGQRTAGGAPTRIPFTLHLDLQLADTRKESTDLVALEMQPAQTVRTLRELDADETGSRVVFEAAGVTYLHDIAGNKTREIPRLHSDKPYFSPAFIPDSDLVIHTRWADVEDDRGSPIFSTFEVADVASGRVWEVKGLPVGRHFSPAVSGGPGAQRTLTFMRAAGDVITGNVVETAHSGLYVAQIELPDITTDSKSEAGTVIAANVRHIPSEVSAAVTGYLKLEFAGQDRILAHTPKRTVAVDLESAPNATGMPMHTTLVHGKMSSEVRVRPTIGAQSGAAFVDHYHVYYIPRVTADTSLWAKPANATPGLVRLTENGGHDLAWSGTGERLFWASGPVLHSVEVDRLAECHEAIQIDAPHHGSNCVATLVERYPISIQHPSDIARLRAQAHEAAEAAKTGRADAELNADVLVIANATILTMASGEGPEEDVMHDGTMVIRGGIIEAVGSTGTVVVPDGATVFNAQGGFITPGFIDAHAHWGDYMVRFPAASWEMQVFLAYGVTTMHNPSAMTVEAFAQRSRLERGQLIGPRIFTTGMVLFGAGWPGIHQEIVDMQQARESLVRIRDEGGPYMLAYKNYQLPSRASRQRLLLASREMGLMCVPEGGANWDWDLTYLIDGMTTMEHSLPISPLYEDVLALFAASGTGYTPTHIVSYDGITGEEIIWANEDLPNNEKLRRLVPHTQLYELSESTSRPAYSFELWNMSADATELVHRGVPVHIGAHGEQPMGLNYHSELWFSKQGGLSNYEVYRAATIDAAKTFGLDSSIGSLEPGKLADFVIYPPGVDILKDDIRRSRELSHVARSGRLWNADTMEEVWPVEGRTQIMPPFNVD</sequence>
<dbReference type="InterPro" id="IPR051781">
    <property type="entry name" value="Metallo-dep_Hydrolase"/>
</dbReference>
<dbReference type="STRING" id="578458.D8QHN5"/>
<dbReference type="VEuPathDB" id="FungiDB:SCHCODRAFT_02554832"/>
<dbReference type="InterPro" id="IPR011659">
    <property type="entry name" value="WD40"/>
</dbReference>
<evidence type="ECO:0000313" key="3">
    <source>
        <dbReference type="Proteomes" id="UP000007431"/>
    </source>
</evidence>
<dbReference type="InParanoid" id="D8QHN5"/>
<dbReference type="SUPFAM" id="SSF51338">
    <property type="entry name" value="Composite domain of metallo-dependent hydrolases"/>
    <property type="match status" value="1"/>
</dbReference>
<dbReference type="AlphaFoldDB" id="D8QHN5"/>
<dbReference type="OrthoDB" id="194468at2759"/>
<dbReference type="Gene3D" id="2.30.40.10">
    <property type="entry name" value="Urease, subunit C, domain 1"/>
    <property type="match status" value="2"/>
</dbReference>
<gene>
    <name evidence="2" type="ORF">SCHCODRAFT_237900</name>
</gene>
<dbReference type="Pfam" id="PF01979">
    <property type="entry name" value="Amidohydro_1"/>
    <property type="match status" value="1"/>
</dbReference>
<dbReference type="RefSeq" id="XP_003027867.1">
    <property type="nucleotide sequence ID" value="XM_003027821.1"/>
</dbReference>
<dbReference type="Proteomes" id="UP000007431">
    <property type="component" value="Unassembled WGS sequence"/>
</dbReference>
<dbReference type="GO" id="GO:0016810">
    <property type="term" value="F:hydrolase activity, acting on carbon-nitrogen (but not peptide) bonds"/>
    <property type="evidence" value="ECO:0007669"/>
    <property type="project" value="InterPro"/>
</dbReference>
<dbReference type="EMBL" id="GL377312">
    <property type="protein sequence ID" value="EFI92964.1"/>
    <property type="molecule type" value="Genomic_DNA"/>
</dbReference>
<dbReference type="HOGENOM" id="CLU_003547_0_0_1"/>
<dbReference type="GeneID" id="9597612"/>
<dbReference type="Gene3D" id="3.20.20.140">
    <property type="entry name" value="Metal-dependent hydrolases"/>
    <property type="match status" value="2"/>
</dbReference>
<evidence type="ECO:0000313" key="2">
    <source>
        <dbReference type="EMBL" id="EFI92964.1"/>
    </source>
</evidence>
<dbReference type="InterPro" id="IPR032466">
    <property type="entry name" value="Metal_Hydrolase"/>
</dbReference>
<keyword evidence="3" id="KW-1185">Reference proteome</keyword>